<feature type="transmembrane region" description="Helical" evidence="1">
    <location>
        <begin position="146"/>
        <end position="166"/>
    </location>
</feature>
<keyword evidence="1" id="KW-1133">Transmembrane helix</keyword>
<reference evidence="3" key="1">
    <citation type="journal article" date="2019" name="Int. J. Syst. Evol. Microbiol.">
        <title>The Global Catalogue of Microorganisms (GCM) 10K type strain sequencing project: providing services to taxonomists for standard genome sequencing and annotation.</title>
        <authorList>
            <consortium name="The Broad Institute Genomics Platform"/>
            <consortium name="The Broad Institute Genome Sequencing Center for Infectious Disease"/>
            <person name="Wu L."/>
            <person name="Ma J."/>
        </authorList>
    </citation>
    <scope>NUCLEOTIDE SEQUENCE [LARGE SCALE GENOMIC DNA]</scope>
    <source>
        <strain evidence="3">CCM 8950</strain>
    </source>
</reference>
<protein>
    <recommendedName>
        <fullName evidence="4">Glycosyltransferase RgtA/B/C/D-like domain-containing protein</fullName>
    </recommendedName>
</protein>
<feature type="transmembrane region" description="Helical" evidence="1">
    <location>
        <begin position="38"/>
        <end position="57"/>
    </location>
</feature>
<evidence type="ECO:0008006" key="4">
    <source>
        <dbReference type="Google" id="ProtNLM"/>
    </source>
</evidence>
<feature type="transmembrane region" description="Helical" evidence="1">
    <location>
        <begin position="204"/>
        <end position="221"/>
    </location>
</feature>
<keyword evidence="1" id="KW-0472">Membrane</keyword>
<feature type="transmembrane region" description="Helical" evidence="1">
    <location>
        <begin position="69"/>
        <end position="88"/>
    </location>
</feature>
<feature type="transmembrane region" description="Helical" evidence="1">
    <location>
        <begin position="250"/>
        <end position="265"/>
    </location>
</feature>
<feature type="transmembrane region" description="Helical" evidence="1">
    <location>
        <begin position="228"/>
        <end position="244"/>
    </location>
</feature>
<name>A0ABW1T7L3_9LACO</name>
<sequence>MRTKKISITSILALILAFAMVIGIFSNLIGQANMKSNALVLIGCVVIWYFKPFLLNWATKISEKNMTRILTGILLAIVIIQILVIHFLPASVYHDPFRVLVQAEQLAHGHSNWNNSIYFLRFPNNVSLTVLMAGWLKFAGLFHLSTYWGIHLLSLILIDAFIFAILRSVRRLSHQNDVVLLAAIFFLVSPFAYTYYLQVFYSDLPSMLSFAIVFNVLIGWSEFSRNKRIITGIGLVLSVVIAEVVKPNLIVLLVAVLLVGIWLFFKNREQLNAIKMPLILIVLGFILAVPTASGLKAVSHYKTNNQYAFPTTHWIWMSYDPKGKGGYELRDVKKLSAIPGKQAKQNYLKKALPKRLKHLGPVGIGKRWIEKANTFFGVSTIQKAYTGGFIAAPRLYQKVQLPFAAIGMVIMRVGFILLYAETLLRCLRLWRKRYTFNDDPRVMLTVLTALGYIAFHTFLWETESRYGQVMVPLLGILCSIPSLSLPTEQRLGSRSKTQRYFALGIFVVGLGAYVAAPHSYTTIKGDHVAGQESQLSLQFDAKKTRIQPNSTLTQQVKLNHSAKHFKVSLAPGVKFRGTLVNEQTHRRYVLTRTPKAFKLKRKLPMGKYQIELKNNQQYPQSILLTKTISYWLAPYPLVINQQQHPYWSFVYTFSR</sequence>
<feature type="transmembrane region" description="Helical" evidence="1">
    <location>
        <begin position="178"/>
        <end position="198"/>
    </location>
</feature>
<feature type="transmembrane region" description="Helical" evidence="1">
    <location>
        <begin position="441"/>
        <end position="460"/>
    </location>
</feature>
<feature type="transmembrane region" description="Helical" evidence="1">
    <location>
        <begin position="12"/>
        <end position="32"/>
    </location>
</feature>
<feature type="transmembrane region" description="Helical" evidence="1">
    <location>
        <begin position="466"/>
        <end position="485"/>
    </location>
</feature>
<feature type="transmembrane region" description="Helical" evidence="1">
    <location>
        <begin position="401"/>
        <end position="420"/>
    </location>
</feature>
<evidence type="ECO:0000313" key="3">
    <source>
        <dbReference type="Proteomes" id="UP001596190"/>
    </source>
</evidence>
<gene>
    <name evidence="2" type="ORF">ACFP1H_05665</name>
</gene>
<dbReference type="RefSeq" id="WP_137631657.1">
    <property type="nucleotide sequence ID" value="NZ_BJDO01000048.1"/>
</dbReference>
<feature type="transmembrane region" description="Helical" evidence="1">
    <location>
        <begin position="497"/>
        <end position="516"/>
    </location>
</feature>
<accession>A0ABW1T7L3</accession>
<evidence type="ECO:0000313" key="2">
    <source>
        <dbReference type="EMBL" id="MFC6254069.1"/>
    </source>
</evidence>
<dbReference type="Proteomes" id="UP001596190">
    <property type="component" value="Unassembled WGS sequence"/>
</dbReference>
<organism evidence="2 3">
    <name type="scientific">Secundilactobacillus hailunensis</name>
    <dbReference type="NCBI Taxonomy" id="2559923"/>
    <lineage>
        <taxon>Bacteria</taxon>
        <taxon>Bacillati</taxon>
        <taxon>Bacillota</taxon>
        <taxon>Bacilli</taxon>
        <taxon>Lactobacillales</taxon>
        <taxon>Lactobacillaceae</taxon>
        <taxon>Secundilactobacillus</taxon>
    </lineage>
</organism>
<evidence type="ECO:0000256" key="1">
    <source>
        <dbReference type="SAM" id="Phobius"/>
    </source>
</evidence>
<dbReference type="EMBL" id="JBHSSA010000045">
    <property type="protein sequence ID" value="MFC6254069.1"/>
    <property type="molecule type" value="Genomic_DNA"/>
</dbReference>
<keyword evidence="3" id="KW-1185">Reference proteome</keyword>
<proteinExistence type="predicted"/>
<feature type="transmembrane region" description="Helical" evidence="1">
    <location>
        <begin position="277"/>
        <end position="295"/>
    </location>
</feature>
<comment type="caution">
    <text evidence="2">The sequence shown here is derived from an EMBL/GenBank/DDBJ whole genome shotgun (WGS) entry which is preliminary data.</text>
</comment>
<keyword evidence="1" id="KW-0812">Transmembrane</keyword>